<reference evidence="1" key="1">
    <citation type="journal article" date="2023" name="G3 (Bethesda)">
        <title>A reference genome for the long-term kleptoplast-retaining sea slug Elysia crispata morphotype clarki.</title>
        <authorList>
            <person name="Eastman K.E."/>
            <person name="Pendleton A.L."/>
            <person name="Shaikh M.A."/>
            <person name="Suttiyut T."/>
            <person name="Ogas R."/>
            <person name="Tomko P."/>
            <person name="Gavelis G."/>
            <person name="Widhalm J.R."/>
            <person name="Wisecaver J.H."/>
        </authorList>
    </citation>
    <scope>NUCLEOTIDE SEQUENCE</scope>
    <source>
        <strain evidence="1">ECLA1</strain>
    </source>
</reference>
<gene>
    <name evidence="1" type="ORF">RRG08_042696</name>
</gene>
<comment type="caution">
    <text evidence="1">The sequence shown here is derived from an EMBL/GenBank/DDBJ whole genome shotgun (WGS) entry which is preliminary data.</text>
</comment>
<keyword evidence="2" id="KW-1185">Reference proteome</keyword>
<protein>
    <submittedName>
        <fullName evidence="1">Uncharacterized protein</fullName>
    </submittedName>
</protein>
<evidence type="ECO:0000313" key="1">
    <source>
        <dbReference type="EMBL" id="KAK3702709.1"/>
    </source>
</evidence>
<name>A0AAE0XRG5_9GAST</name>
<sequence>MRNDLVKVESLKILATLIRLMRIASLDNYKDMSCIMYDNAKVLKTTNQRILILPSSRLSSTTMTCKEWGVRVGYRIDIVGHNETRNTPRAFPWKPTKLSSLSFFKISKEKGLFSLPFSDICVKE</sequence>
<organism evidence="1 2">
    <name type="scientific">Elysia crispata</name>
    <name type="common">lettuce slug</name>
    <dbReference type="NCBI Taxonomy" id="231223"/>
    <lineage>
        <taxon>Eukaryota</taxon>
        <taxon>Metazoa</taxon>
        <taxon>Spiralia</taxon>
        <taxon>Lophotrochozoa</taxon>
        <taxon>Mollusca</taxon>
        <taxon>Gastropoda</taxon>
        <taxon>Heterobranchia</taxon>
        <taxon>Euthyneura</taxon>
        <taxon>Panpulmonata</taxon>
        <taxon>Sacoglossa</taxon>
        <taxon>Placobranchoidea</taxon>
        <taxon>Plakobranchidae</taxon>
        <taxon>Elysia</taxon>
    </lineage>
</organism>
<proteinExistence type="predicted"/>
<dbReference type="Proteomes" id="UP001283361">
    <property type="component" value="Unassembled WGS sequence"/>
</dbReference>
<dbReference type="EMBL" id="JAWDGP010007852">
    <property type="protein sequence ID" value="KAK3702709.1"/>
    <property type="molecule type" value="Genomic_DNA"/>
</dbReference>
<dbReference type="AlphaFoldDB" id="A0AAE0XRG5"/>
<accession>A0AAE0XRG5</accession>
<evidence type="ECO:0000313" key="2">
    <source>
        <dbReference type="Proteomes" id="UP001283361"/>
    </source>
</evidence>